<name>A0ACC0D2Q5_9PEZI</name>
<protein>
    <submittedName>
        <fullName evidence="1">RWD domain-containing protein</fullName>
    </submittedName>
</protein>
<proteinExistence type="predicted"/>
<comment type="caution">
    <text evidence="1">The sequence shown here is derived from an EMBL/GenBank/DDBJ whole genome shotgun (WGS) entry which is preliminary data.</text>
</comment>
<evidence type="ECO:0000313" key="1">
    <source>
        <dbReference type="EMBL" id="KAI6086939.1"/>
    </source>
</evidence>
<dbReference type="Proteomes" id="UP001497680">
    <property type="component" value="Unassembled WGS sequence"/>
</dbReference>
<organism evidence="1 2">
    <name type="scientific">Hypoxylon rubiginosum</name>
    <dbReference type="NCBI Taxonomy" id="110542"/>
    <lineage>
        <taxon>Eukaryota</taxon>
        <taxon>Fungi</taxon>
        <taxon>Dikarya</taxon>
        <taxon>Ascomycota</taxon>
        <taxon>Pezizomycotina</taxon>
        <taxon>Sordariomycetes</taxon>
        <taxon>Xylariomycetidae</taxon>
        <taxon>Xylariales</taxon>
        <taxon>Hypoxylaceae</taxon>
        <taxon>Hypoxylon</taxon>
    </lineage>
</organism>
<gene>
    <name evidence="1" type="ORF">F4821DRAFT_120348</name>
</gene>
<evidence type="ECO:0000313" key="2">
    <source>
        <dbReference type="Proteomes" id="UP001497680"/>
    </source>
</evidence>
<accession>A0ACC0D2Q5</accession>
<keyword evidence="2" id="KW-1185">Reference proteome</keyword>
<sequence length="673" mass="74961">MAEEDIREVELTTIAAIYPELQIDDDDPYTFSIELPVSLANPVTVRFPAATEGAPPVDPIQGQVPAVAAVESHALSYLPSLQVRISLPKDYPQDQPPKVTVSTSPPWLSGEILRKLEGDVESLWEEFGRDQVIFTYIDNLQQSAENIFGLVDDKGFLEVGPEHKIAILDHDIKAKQRAFDKETFDCGICLDPKKGAACHQMLDCNHVFCVQCLQDFYNNAITEGNIAAIQCLQPNCAKEREDAVQGSLKKKRAKTLISPSELLQIPLERDVVMRYVTLKHKTELESDKNTVYCPRSWCQGAARSKKHKKPEGLEFVEASDEESEAEDAEGDKGKKFDANKELLAICEDCGFAFCARCGQSWHGEFKYCTPKERKEEITEEEQASMDYLKLHTTPCPTCAAPCQKTHGCNHMRCFRCQSHFCYLCSAWLDPSNPYQHFNVQPSGKINGCYMRLWELEGGDDAEAGIGYEGGAAVQDAGQYGQHLELVEEQFAEDDSGDESDEADLELEEAPVAAPRQQPRPAPGQPQAPRELANGRFAVAREGPLVLRLEDNARQVNAPPAPVEVERRRHPGIPNARGQRGGRGNGEDRRAFAAAVMAAAAEIDRHRHRHRQNLNQLQGQNQQLHNNGRNDQNGMGDVDGDEVRGDGQLNDQDAAWIRQFVQLALNDMEDSDDE</sequence>
<reference evidence="1 2" key="1">
    <citation type="journal article" date="2022" name="New Phytol.">
        <title>Ecological generalism drives hyperdiversity of secondary metabolite gene clusters in xylarialean endophytes.</title>
        <authorList>
            <person name="Franco M.E.E."/>
            <person name="Wisecaver J.H."/>
            <person name="Arnold A.E."/>
            <person name="Ju Y.M."/>
            <person name="Slot J.C."/>
            <person name="Ahrendt S."/>
            <person name="Moore L.P."/>
            <person name="Eastman K.E."/>
            <person name="Scott K."/>
            <person name="Konkel Z."/>
            <person name="Mondo S.J."/>
            <person name="Kuo A."/>
            <person name="Hayes R.D."/>
            <person name="Haridas S."/>
            <person name="Andreopoulos B."/>
            <person name="Riley R."/>
            <person name="LaButti K."/>
            <person name="Pangilinan J."/>
            <person name="Lipzen A."/>
            <person name="Amirebrahimi M."/>
            <person name="Yan J."/>
            <person name="Adam C."/>
            <person name="Keymanesh K."/>
            <person name="Ng V."/>
            <person name="Louie K."/>
            <person name="Northen T."/>
            <person name="Drula E."/>
            <person name="Henrissat B."/>
            <person name="Hsieh H.M."/>
            <person name="Youens-Clark K."/>
            <person name="Lutzoni F."/>
            <person name="Miadlikowska J."/>
            <person name="Eastwood D.C."/>
            <person name="Hamelin R.C."/>
            <person name="Grigoriev I.V."/>
            <person name="U'Ren J.M."/>
        </authorList>
    </citation>
    <scope>NUCLEOTIDE SEQUENCE [LARGE SCALE GENOMIC DNA]</scope>
    <source>
        <strain evidence="1 2">ER1909</strain>
    </source>
</reference>
<dbReference type="EMBL" id="MU394311">
    <property type="protein sequence ID" value="KAI6086939.1"/>
    <property type="molecule type" value="Genomic_DNA"/>
</dbReference>